<dbReference type="RefSeq" id="WP_012825847.1">
    <property type="nucleotide sequence ID" value="NC_013440.1"/>
</dbReference>
<dbReference type="HOGENOM" id="CLU_055819_0_0_7"/>
<evidence type="ECO:0000313" key="2">
    <source>
        <dbReference type="Proteomes" id="UP000001880"/>
    </source>
</evidence>
<organism evidence="1 2">
    <name type="scientific">Haliangium ochraceum (strain DSM 14365 / JCM 11303 / SMP-2)</name>
    <dbReference type="NCBI Taxonomy" id="502025"/>
    <lineage>
        <taxon>Bacteria</taxon>
        <taxon>Pseudomonadati</taxon>
        <taxon>Myxococcota</taxon>
        <taxon>Polyangia</taxon>
        <taxon>Haliangiales</taxon>
        <taxon>Kofleriaceae</taxon>
        <taxon>Haliangium</taxon>
    </lineage>
</organism>
<dbReference type="Pfam" id="PF12224">
    <property type="entry name" value="Amidoligase_2"/>
    <property type="match status" value="1"/>
</dbReference>
<dbReference type="STRING" id="502025.Hoch_0582"/>
<sequence>MHTLRFGIEIETIGQTRERVADAICSVVGGHVDHVGQPYCHDPYDVIASDGRRRRVMADASLQAPKHHQAEIVSPILHYADIATLQQVVRAVRRAGSRVDGSCGIHVHVDGARFDVKALRNLVKMVNKQERLIEHALGISAMRRQRYCRGIDQDFLAQVERLRPDSLEDLNRAWYGYHNRAPSHYDSTRYHGVNLHNIWFRGTLEYRWFESTLHAGKVKAYVQFVLALSAKAIGARASCSRRREFNPDTAKYDFRVFLLRLGLIGDDFKTARLHLMANLKGSAAWKGERRDTAAYRAKKGASGAEAR</sequence>
<reference evidence="1 2" key="1">
    <citation type="journal article" date="2010" name="Stand. Genomic Sci.">
        <title>Complete genome sequence of Haliangium ochraceum type strain (SMP-2).</title>
        <authorList>
            <consortium name="US DOE Joint Genome Institute (JGI-PGF)"/>
            <person name="Ivanova N."/>
            <person name="Daum C."/>
            <person name="Lang E."/>
            <person name="Abt B."/>
            <person name="Kopitz M."/>
            <person name="Saunders E."/>
            <person name="Lapidus A."/>
            <person name="Lucas S."/>
            <person name="Glavina Del Rio T."/>
            <person name="Nolan M."/>
            <person name="Tice H."/>
            <person name="Copeland A."/>
            <person name="Cheng J.F."/>
            <person name="Chen F."/>
            <person name="Bruce D."/>
            <person name="Goodwin L."/>
            <person name="Pitluck S."/>
            <person name="Mavromatis K."/>
            <person name="Pati A."/>
            <person name="Mikhailova N."/>
            <person name="Chen A."/>
            <person name="Palaniappan K."/>
            <person name="Land M."/>
            <person name="Hauser L."/>
            <person name="Chang Y.J."/>
            <person name="Jeffries C.D."/>
            <person name="Detter J.C."/>
            <person name="Brettin T."/>
            <person name="Rohde M."/>
            <person name="Goker M."/>
            <person name="Bristow J."/>
            <person name="Markowitz V."/>
            <person name="Eisen J.A."/>
            <person name="Hugenholtz P."/>
            <person name="Kyrpides N.C."/>
            <person name="Klenk H.P."/>
        </authorList>
    </citation>
    <scope>NUCLEOTIDE SEQUENCE [LARGE SCALE GENOMIC DNA]</scope>
    <source>
        <strain evidence="2">DSM 14365 / CIP 107738 / JCM 11303 / AJ 13395 / SMP-2</strain>
    </source>
</reference>
<accession>D0LLK3</accession>
<keyword evidence="2" id="KW-1185">Reference proteome</keyword>
<dbReference type="PANTHER" id="PTHR36847:SF1">
    <property type="entry name" value="AMIDOLIGASE ENZYME"/>
    <property type="match status" value="1"/>
</dbReference>
<evidence type="ECO:0000313" key="1">
    <source>
        <dbReference type="EMBL" id="ACY13220.1"/>
    </source>
</evidence>
<name>D0LLK3_HALO1</name>
<dbReference type="InterPro" id="IPR022025">
    <property type="entry name" value="Amidoligase_2"/>
</dbReference>
<gene>
    <name evidence="1" type="ordered locus">Hoch_0582</name>
</gene>
<dbReference type="Proteomes" id="UP000001880">
    <property type="component" value="Chromosome"/>
</dbReference>
<dbReference type="PANTHER" id="PTHR36847">
    <property type="entry name" value="AMIDOLIGASE ENZYME"/>
    <property type="match status" value="1"/>
</dbReference>
<proteinExistence type="predicted"/>
<evidence type="ECO:0008006" key="3">
    <source>
        <dbReference type="Google" id="ProtNLM"/>
    </source>
</evidence>
<dbReference type="eggNOG" id="ENOG502Z7YI">
    <property type="taxonomic scope" value="Bacteria"/>
</dbReference>
<dbReference type="AlphaFoldDB" id="D0LLK3"/>
<dbReference type="KEGG" id="hoh:Hoch_0582"/>
<protein>
    <recommendedName>
        <fullName evidence="3">Amidoligase enzyme</fullName>
    </recommendedName>
</protein>
<dbReference type="EMBL" id="CP001804">
    <property type="protein sequence ID" value="ACY13220.1"/>
    <property type="molecule type" value="Genomic_DNA"/>
</dbReference>
<dbReference type="OrthoDB" id="5380364at2"/>